<dbReference type="InterPro" id="IPR016024">
    <property type="entry name" value="ARM-type_fold"/>
</dbReference>
<evidence type="ECO:0000313" key="2">
    <source>
        <dbReference type="Proteomes" id="UP000297245"/>
    </source>
</evidence>
<protein>
    <submittedName>
        <fullName evidence="1">Uncharacterized protein</fullName>
    </submittedName>
</protein>
<dbReference type="EMBL" id="ML179253">
    <property type="protein sequence ID" value="THU93281.1"/>
    <property type="molecule type" value="Genomic_DNA"/>
</dbReference>
<dbReference type="AlphaFoldDB" id="A0A4S8LVA6"/>
<dbReference type="PROSITE" id="PS51257">
    <property type="entry name" value="PROKAR_LIPOPROTEIN"/>
    <property type="match status" value="1"/>
</dbReference>
<gene>
    <name evidence="1" type="ORF">K435DRAFT_861670</name>
</gene>
<organism evidence="1 2">
    <name type="scientific">Dendrothele bispora (strain CBS 962.96)</name>
    <dbReference type="NCBI Taxonomy" id="1314807"/>
    <lineage>
        <taxon>Eukaryota</taxon>
        <taxon>Fungi</taxon>
        <taxon>Dikarya</taxon>
        <taxon>Basidiomycota</taxon>
        <taxon>Agaricomycotina</taxon>
        <taxon>Agaricomycetes</taxon>
        <taxon>Agaricomycetidae</taxon>
        <taxon>Agaricales</taxon>
        <taxon>Agaricales incertae sedis</taxon>
        <taxon>Dendrothele</taxon>
    </lineage>
</organism>
<evidence type="ECO:0000313" key="1">
    <source>
        <dbReference type="EMBL" id="THU93281.1"/>
    </source>
</evidence>
<accession>A0A4S8LVA6</accession>
<dbReference type="GO" id="GO:0000245">
    <property type="term" value="P:spliceosomal complex assembly"/>
    <property type="evidence" value="ECO:0007669"/>
    <property type="project" value="InterPro"/>
</dbReference>
<sequence>MRPDIDHADESWQARHTGICIAQQIAIVISCAVLPRLRNFVDCIANGSSDEQQQIQTMAALGLAALAAATTPYGIEAFDSVLKPL</sequence>
<dbReference type="InterPro" id="IPR038737">
    <property type="entry name" value="SF3b_su1-like"/>
</dbReference>
<keyword evidence="2" id="KW-1185">Reference proteome</keyword>
<dbReference type="PANTHER" id="PTHR12097">
    <property type="entry name" value="SPLICING FACTOR 3B, SUBUNIT 1-RELATED"/>
    <property type="match status" value="1"/>
</dbReference>
<dbReference type="Proteomes" id="UP000297245">
    <property type="component" value="Unassembled WGS sequence"/>
</dbReference>
<dbReference type="OrthoDB" id="2691542at2759"/>
<dbReference type="GO" id="GO:0003729">
    <property type="term" value="F:mRNA binding"/>
    <property type="evidence" value="ECO:0007669"/>
    <property type="project" value="InterPro"/>
</dbReference>
<reference evidence="1 2" key="1">
    <citation type="journal article" date="2019" name="Nat. Ecol. Evol.">
        <title>Megaphylogeny resolves global patterns of mushroom evolution.</title>
        <authorList>
            <person name="Varga T."/>
            <person name="Krizsan K."/>
            <person name="Foldi C."/>
            <person name="Dima B."/>
            <person name="Sanchez-Garcia M."/>
            <person name="Sanchez-Ramirez S."/>
            <person name="Szollosi G.J."/>
            <person name="Szarkandi J.G."/>
            <person name="Papp V."/>
            <person name="Albert L."/>
            <person name="Andreopoulos W."/>
            <person name="Angelini C."/>
            <person name="Antonin V."/>
            <person name="Barry K.W."/>
            <person name="Bougher N.L."/>
            <person name="Buchanan P."/>
            <person name="Buyck B."/>
            <person name="Bense V."/>
            <person name="Catcheside P."/>
            <person name="Chovatia M."/>
            <person name="Cooper J."/>
            <person name="Damon W."/>
            <person name="Desjardin D."/>
            <person name="Finy P."/>
            <person name="Geml J."/>
            <person name="Haridas S."/>
            <person name="Hughes K."/>
            <person name="Justo A."/>
            <person name="Karasinski D."/>
            <person name="Kautmanova I."/>
            <person name="Kiss B."/>
            <person name="Kocsube S."/>
            <person name="Kotiranta H."/>
            <person name="LaButti K.M."/>
            <person name="Lechner B.E."/>
            <person name="Liimatainen K."/>
            <person name="Lipzen A."/>
            <person name="Lukacs Z."/>
            <person name="Mihaltcheva S."/>
            <person name="Morgado L.N."/>
            <person name="Niskanen T."/>
            <person name="Noordeloos M.E."/>
            <person name="Ohm R.A."/>
            <person name="Ortiz-Santana B."/>
            <person name="Ovrebo C."/>
            <person name="Racz N."/>
            <person name="Riley R."/>
            <person name="Savchenko A."/>
            <person name="Shiryaev A."/>
            <person name="Soop K."/>
            <person name="Spirin V."/>
            <person name="Szebenyi C."/>
            <person name="Tomsovsky M."/>
            <person name="Tulloss R.E."/>
            <person name="Uehling J."/>
            <person name="Grigoriev I.V."/>
            <person name="Vagvolgyi C."/>
            <person name="Papp T."/>
            <person name="Martin F.M."/>
            <person name="Miettinen O."/>
            <person name="Hibbett D.S."/>
            <person name="Nagy L.G."/>
        </authorList>
    </citation>
    <scope>NUCLEOTIDE SEQUENCE [LARGE SCALE GENOMIC DNA]</scope>
    <source>
        <strain evidence="1 2">CBS 962.96</strain>
    </source>
</reference>
<proteinExistence type="predicted"/>
<dbReference type="SUPFAM" id="SSF48371">
    <property type="entry name" value="ARM repeat"/>
    <property type="match status" value="1"/>
</dbReference>
<name>A0A4S8LVA6_DENBC</name>